<dbReference type="PANTHER" id="PTHR43682:SF1">
    <property type="entry name" value="LACTATE UTILIZATION PROTEIN C"/>
    <property type="match status" value="1"/>
</dbReference>
<sequence>MITARNEVLGRIRAALADLPADGADSEVPRKYRRAHHDTGLVDLFAERAADYRAVVRHTLPDELPAVLHAAARVRTLLVPPGVPEKWLRGIEPGRLLLDGPALTPAVLDAVDAVVVTGCAVAIAETGTVVLDHGPGQGRRMLSLVPDHHLVVVCADQVVADVPEALARLDPRRPLTFVSGPSATSDIELTRVEGVHGPRDLEIVLVSHG</sequence>
<dbReference type="InterPro" id="IPR037171">
    <property type="entry name" value="NagB/RpiA_transferase-like"/>
</dbReference>
<keyword evidence="3" id="KW-1185">Reference proteome</keyword>
<protein>
    <recommendedName>
        <fullName evidence="1">LUD domain-containing protein</fullName>
    </recommendedName>
</protein>
<dbReference type="EMBL" id="BJFL01000031">
    <property type="protein sequence ID" value="GDY32927.1"/>
    <property type="molecule type" value="Genomic_DNA"/>
</dbReference>
<name>A0A4D4JGA5_9PSEU</name>
<accession>A0A4D4JGA5</accession>
<dbReference type="RefSeq" id="WP_225978647.1">
    <property type="nucleotide sequence ID" value="NZ_BJFL01000031.1"/>
</dbReference>
<gene>
    <name evidence="2" type="ORF">GTS_45600</name>
</gene>
<proteinExistence type="predicted"/>
<dbReference type="InterPro" id="IPR024185">
    <property type="entry name" value="FTHF_cligase-like_sf"/>
</dbReference>
<dbReference type="SUPFAM" id="SSF100950">
    <property type="entry name" value="NagB/RpiA/CoA transferase-like"/>
    <property type="match status" value="1"/>
</dbReference>
<dbReference type="Proteomes" id="UP000298860">
    <property type="component" value="Unassembled WGS sequence"/>
</dbReference>
<evidence type="ECO:0000259" key="1">
    <source>
        <dbReference type="Pfam" id="PF02589"/>
    </source>
</evidence>
<feature type="domain" description="LUD" evidence="1">
    <location>
        <begin position="114"/>
        <end position="206"/>
    </location>
</feature>
<dbReference type="InterPro" id="IPR003741">
    <property type="entry name" value="LUD_dom"/>
</dbReference>
<dbReference type="PANTHER" id="PTHR43682">
    <property type="entry name" value="LACTATE UTILIZATION PROTEIN C"/>
    <property type="match status" value="1"/>
</dbReference>
<reference evidence="3" key="1">
    <citation type="submission" date="2019-04" db="EMBL/GenBank/DDBJ databases">
        <title>Draft genome sequence of Pseudonocardiaceae bacterium SL3-2-4.</title>
        <authorList>
            <person name="Ningsih F."/>
            <person name="Yokota A."/>
            <person name="Sakai Y."/>
            <person name="Nanatani K."/>
            <person name="Yabe S."/>
            <person name="Oetari A."/>
            <person name="Sjamsuridzal W."/>
        </authorList>
    </citation>
    <scope>NUCLEOTIDE SEQUENCE [LARGE SCALE GENOMIC DNA]</scope>
    <source>
        <strain evidence="3">SL3-2-4</strain>
    </source>
</reference>
<organism evidence="2 3">
    <name type="scientific">Gandjariella thermophila</name>
    <dbReference type="NCBI Taxonomy" id="1931992"/>
    <lineage>
        <taxon>Bacteria</taxon>
        <taxon>Bacillati</taxon>
        <taxon>Actinomycetota</taxon>
        <taxon>Actinomycetes</taxon>
        <taxon>Pseudonocardiales</taxon>
        <taxon>Pseudonocardiaceae</taxon>
        <taxon>Gandjariella</taxon>
    </lineage>
</organism>
<evidence type="ECO:0000313" key="3">
    <source>
        <dbReference type="Proteomes" id="UP000298860"/>
    </source>
</evidence>
<dbReference type="AlphaFoldDB" id="A0A4D4JGA5"/>
<dbReference type="Pfam" id="PF02589">
    <property type="entry name" value="LUD_dom"/>
    <property type="match status" value="1"/>
</dbReference>
<dbReference type="Gene3D" id="3.40.50.10420">
    <property type="entry name" value="NagB/RpiA/CoA transferase-like"/>
    <property type="match status" value="1"/>
</dbReference>
<evidence type="ECO:0000313" key="2">
    <source>
        <dbReference type="EMBL" id="GDY32927.1"/>
    </source>
</evidence>
<comment type="caution">
    <text evidence="2">The sequence shown here is derived from an EMBL/GenBank/DDBJ whole genome shotgun (WGS) entry which is preliminary data.</text>
</comment>